<keyword evidence="3 6" id="KW-0812">Transmembrane</keyword>
<feature type="transmembrane region" description="Helical" evidence="6">
    <location>
        <begin position="246"/>
        <end position="269"/>
    </location>
</feature>
<evidence type="ECO:0000256" key="4">
    <source>
        <dbReference type="ARBA" id="ARBA00022989"/>
    </source>
</evidence>
<dbReference type="RefSeq" id="WP_340603635.1">
    <property type="nucleotide sequence ID" value="NZ_JBBMXV010000002.1"/>
</dbReference>
<keyword evidence="4 6" id="KW-1133">Transmembrane helix</keyword>
<accession>A0ABD5V0X4</accession>
<dbReference type="InterPro" id="IPR011701">
    <property type="entry name" value="MFS"/>
</dbReference>
<feature type="transmembrane region" description="Helical" evidence="6">
    <location>
        <begin position="218"/>
        <end position="240"/>
    </location>
</feature>
<evidence type="ECO:0000256" key="3">
    <source>
        <dbReference type="ARBA" id="ARBA00022692"/>
    </source>
</evidence>
<organism evidence="8 9">
    <name type="scientific">Halalkalicoccus tibetensis</name>
    <dbReference type="NCBI Taxonomy" id="175632"/>
    <lineage>
        <taxon>Archaea</taxon>
        <taxon>Methanobacteriati</taxon>
        <taxon>Methanobacteriota</taxon>
        <taxon>Stenosarchaea group</taxon>
        <taxon>Halobacteria</taxon>
        <taxon>Halobacteriales</taxon>
        <taxon>Halococcaceae</taxon>
        <taxon>Halalkalicoccus</taxon>
    </lineage>
</organism>
<feature type="transmembrane region" description="Helical" evidence="6">
    <location>
        <begin position="281"/>
        <end position="299"/>
    </location>
</feature>
<evidence type="ECO:0000256" key="5">
    <source>
        <dbReference type="ARBA" id="ARBA00023136"/>
    </source>
</evidence>
<feature type="transmembrane region" description="Helical" evidence="6">
    <location>
        <begin position="20"/>
        <end position="41"/>
    </location>
</feature>
<feature type="transmembrane region" description="Helical" evidence="6">
    <location>
        <begin position="169"/>
        <end position="186"/>
    </location>
</feature>
<evidence type="ECO:0000256" key="1">
    <source>
        <dbReference type="ARBA" id="ARBA00004651"/>
    </source>
</evidence>
<evidence type="ECO:0000313" key="8">
    <source>
        <dbReference type="EMBL" id="MFC6905123.1"/>
    </source>
</evidence>
<evidence type="ECO:0000256" key="2">
    <source>
        <dbReference type="ARBA" id="ARBA00022475"/>
    </source>
</evidence>
<reference evidence="8 9" key="1">
    <citation type="journal article" date="2019" name="Int. J. Syst. Evol. Microbiol.">
        <title>The Global Catalogue of Microorganisms (GCM) 10K type strain sequencing project: providing services to taxonomists for standard genome sequencing and annotation.</title>
        <authorList>
            <consortium name="The Broad Institute Genomics Platform"/>
            <consortium name="The Broad Institute Genome Sequencing Center for Infectious Disease"/>
            <person name="Wu L."/>
            <person name="Ma J."/>
        </authorList>
    </citation>
    <scope>NUCLEOTIDE SEQUENCE [LARGE SCALE GENOMIC DNA]</scope>
    <source>
        <strain evidence="8 9">CGMCC 1.3240</strain>
    </source>
</reference>
<dbReference type="EMBL" id="JBHSXQ010000002">
    <property type="protein sequence ID" value="MFC6905123.1"/>
    <property type="molecule type" value="Genomic_DNA"/>
</dbReference>
<dbReference type="PANTHER" id="PTHR43124">
    <property type="entry name" value="PURINE EFFLUX PUMP PBUE"/>
    <property type="match status" value="1"/>
</dbReference>
<feature type="transmembrane region" description="Helical" evidence="6">
    <location>
        <begin position="80"/>
        <end position="97"/>
    </location>
</feature>
<feature type="transmembrane region" description="Helical" evidence="6">
    <location>
        <begin position="368"/>
        <end position="385"/>
    </location>
</feature>
<dbReference type="AlphaFoldDB" id="A0ABD5V0X4"/>
<keyword evidence="2" id="KW-1003">Cell membrane</keyword>
<proteinExistence type="predicted"/>
<comment type="caution">
    <text evidence="8">The sequence shown here is derived from an EMBL/GenBank/DDBJ whole genome shotgun (WGS) entry which is preliminary data.</text>
</comment>
<dbReference type="Pfam" id="PF07690">
    <property type="entry name" value="MFS_1"/>
    <property type="match status" value="1"/>
</dbReference>
<dbReference type="GO" id="GO:0005886">
    <property type="term" value="C:plasma membrane"/>
    <property type="evidence" value="ECO:0007669"/>
    <property type="project" value="UniProtKB-SubCell"/>
</dbReference>
<sequence length="389" mass="40455">MNDSPSTSFVGGHGRMLSVLSVGVVALLAGQLVLAPALPAIIEEFDIAPTAAGASLTVMWACAALAMYPGGRSSDLLSRKTVLVASIAVLVVGFLAVASAPTFPVFLLGLAVVGLGVGLYEPTNMALVFESFANRRGRALGVIAASYSFGSAVAGGLAGVALALASWRVAFLPLAAGLGVVGLLIHRWSREPYVVSPVDLDGRGTVRRLFASRQLRRVLALFCLYMLVWQASVSFLPTFLRVEKGYAPLPATAAFVSVFLIGLVISPTVGELGDRFGHRRVGGSAPLIGAVGLSLFVVAEHPLAVAAATVLFAVGLISFWPVMNAFLMARLAPDSLGGEYGLSRAVFFGVGSLGPTYTGFVAEHASYRVAYAGLVGCFLLSALLVRRIE</sequence>
<evidence type="ECO:0000313" key="9">
    <source>
        <dbReference type="Proteomes" id="UP001596312"/>
    </source>
</evidence>
<feature type="transmembrane region" description="Helical" evidence="6">
    <location>
        <begin position="47"/>
        <end position="68"/>
    </location>
</feature>
<dbReference type="Gene3D" id="1.20.1250.20">
    <property type="entry name" value="MFS general substrate transporter like domains"/>
    <property type="match status" value="1"/>
</dbReference>
<protein>
    <submittedName>
        <fullName evidence="8">MFS transporter</fullName>
    </submittedName>
</protein>
<feature type="transmembrane region" description="Helical" evidence="6">
    <location>
        <begin position="140"/>
        <end position="163"/>
    </location>
</feature>
<dbReference type="SUPFAM" id="SSF103473">
    <property type="entry name" value="MFS general substrate transporter"/>
    <property type="match status" value="1"/>
</dbReference>
<feature type="transmembrane region" description="Helical" evidence="6">
    <location>
        <begin position="305"/>
        <end position="329"/>
    </location>
</feature>
<feature type="transmembrane region" description="Helical" evidence="6">
    <location>
        <begin position="341"/>
        <end position="362"/>
    </location>
</feature>
<gene>
    <name evidence="8" type="ORF">ACFQGH_07915</name>
</gene>
<keyword evidence="9" id="KW-1185">Reference proteome</keyword>
<keyword evidence="5 6" id="KW-0472">Membrane</keyword>
<dbReference type="PANTHER" id="PTHR43124:SF3">
    <property type="entry name" value="CHLORAMPHENICOL EFFLUX PUMP RV0191"/>
    <property type="match status" value="1"/>
</dbReference>
<evidence type="ECO:0000259" key="7">
    <source>
        <dbReference type="PROSITE" id="PS50850"/>
    </source>
</evidence>
<comment type="subcellular location">
    <subcellularLocation>
        <location evidence="1">Cell membrane</location>
        <topology evidence="1">Multi-pass membrane protein</topology>
    </subcellularLocation>
</comment>
<dbReference type="InterPro" id="IPR020846">
    <property type="entry name" value="MFS_dom"/>
</dbReference>
<dbReference type="InterPro" id="IPR050189">
    <property type="entry name" value="MFS_Efflux_Transporters"/>
</dbReference>
<dbReference type="Proteomes" id="UP001596312">
    <property type="component" value="Unassembled WGS sequence"/>
</dbReference>
<feature type="transmembrane region" description="Helical" evidence="6">
    <location>
        <begin position="103"/>
        <end position="120"/>
    </location>
</feature>
<dbReference type="PROSITE" id="PS50850">
    <property type="entry name" value="MFS"/>
    <property type="match status" value="1"/>
</dbReference>
<evidence type="ECO:0000256" key="6">
    <source>
        <dbReference type="SAM" id="Phobius"/>
    </source>
</evidence>
<dbReference type="InterPro" id="IPR036259">
    <property type="entry name" value="MFS_trans_sf"/>
</dbReference>
<feature type="domain" description="Major facilitator superfamily (MFS) profile" evidence="7">
    <location>
        <begin position="7"/>
        <end position="389"/>
    </location>
</feature>
<name>A0ABD5V0X4_9EURY</name>